<reference evidence="1 2" key="1">
    <citation type="journal article" date="2024" name="Chem. Sci.">
        <title>Discovery of megapolipeptins by genome mining of a Burkholderiales bacteria collection.</title>
        <authorList>
            <person name="Paulo B.S."/>
            <person name="Recchia M.J.J."/>
            <person name="Lee S."/>
            <person name="Fergusson C.H."/>
            <person name="Romanowski S.B."/>
            <person name="Hernandez A."/>
            <person name="Krull N."/>
            <person name="Liu D.Y."/>
            <person name="Cavanagh H."/>
            <person name="Bos A."/>
            <person name="Gray C.A."/>
            <person name="Murphy B.T."/>
            <person name="Linington R.G."/>
            <person name="Eustaquio A.S."/>
        </authorList>
    </citation>
    <scope>NUCLEOTIDE SEQUENCE [LARGE SCALE GENOMIC DNA]</scope>
    <source>
        <strain evidence="1 2">RL18-126-BIB-B</strain>
    </source>
</reference>
<keyword evidence="2" id="KW-1185">Reference proteome</keyword>
<protein>
    <submittedName>
        <fullName evidence="1">DUF488 family protein</fullName>
    </submittedName>
</protein>
<evidence type="ECO:0000313" key="1">
    <source>
        <dbReference type="EMBL" id="MFM0107363.1"/>
    </source>
</evidence>
<sequence length="97" mass="10862">MPHSKRKSLKIFVKRAYEDATPKDGYRLLVDRLWPRGRKRDAGARSGGARRGAKRCLAQTAFGWRFVVQGRSRTLELNARKRTVACAIAGRDPAGPP</sequence>
<comment type="caution">
    <text evidence="1">The sequence shown here is derived from an EMBL/GenBank/DDBJ whole genome shotgun (WGS) entry which is preliminary data.</text>
</comment>
<name>A0ACC7NK11_9BURK</name>
<gene>
    <name evidence="1" type="ORF">PQR01_28780</name>
</gene>
<accession>A0ACC7NK11</accession>
<organism evidence="1 2">
    <name type="scientific">Paraburkholderia rhynchosiae</name>
    <dbReference type="NCBI Taxonomy" id="487049"/>
    <lineage>
        <taxon>Bacteria</taxon>
        <taxon>Pseudomonadati</taxon>
        <taxon>Pseudomonadota</taxon>
        <taxon>Betaproteobacteria</taxon>
        <taxon>Burkholderiales</taxon>
        <taxon>Burkholderiaceae</taxon>
        <taxon>Paraburkholderia</taxon>
    </lineage>
</organism>
<proteinExistence type="predicted"/>
<dbReference type="EMBL" id="JAQQDW010000078">
    <property type="protein sequence ID" value="MFM0107363.1"/>
    <property type="molecule type" value="Genomic_DNA"/>
</dbReference>
<evidence type="ECO:0000313" key="2">
    <source>
        <dbReference type="Proteomes" id="UP001629235"/>
    </source>
</evidence>
<dbReference type="Proteomes" id="UP001629235">
    <property type="component" value="Unassembled WGS sequence"/>
</dbReference>